<comment type="similarity">
    <text evidence="1">Belongs to the CdaR family.</text>
</comment>
<evidence type="ECO:0000313" key="6">
    <source>
        <dbReference type="Proteomes" id="UP000656881"/>
    </source>
</evidence>
<evidence type="ECO:0000259" key="4">
    <source>
        <dbReference type="Pfam" id="PF17853"/>
    </source>
</evidence>
<dbReference type="EMBL" id="BMNG01000007">
    <property type="protein sequence ID" value="GGO45661.1"/>
    <property type="molecule type" value="Genomic_DNA"/>
</dbReference>
<dbReference type="Gene3D" id="1.10.10.2840">
    <property type="entry name" value="PucR C-terminal helix-turn-helix domain"/>
    <property type="match status" value="1"/>
</dbReference>
<dbReference type="Pfam" id="PF17853">
    <property type="entry name" value="GGDEF_2"/>
    <property type="match status" value="1"/>
</dbReference>
<evidence type="ECO:0000259" key="3">
    <source>
        <dbReference type="Pfam" id="PF14361"/>
    </source>
</evidence>
<accession>A0ABQ2M1H4</accession>
<evidence type="ECO:0000259" key="2">
    <source>
        <dbReference type="Pfam" id="PF13556"/>
    </source>
</evidence>
<dbReference type="InterPro" id="IPR025736">
    <property type="entry name" value="PucR_C-HTH_dom"/>
</dbReference>
<dbReference type="PANTHER" id="PTHR33744:SF1">
    <property type="entry name" value="DNA-BINDING TRANSCRIPTIONAL ACTIVATOR ADER"/>
    <property type="match status" value="1"/>
</dbReference>
<proteinExistence type="inferred from homology"/>
<dbReference type="Pfam" id="PF13556">
    <property type="entry name" value="HTH_30"/>
    <property type="match status" value="1"/>
</dbReference>
<reference evidence="6" key="1">
    <citation type="journal article" date="2019" name="Int. J. Syst. Evol. Microbiol.">
        <title>The Global Catalogue of Microorganisms (GCM) 10K type strain sequencing project: providing services to taxonomists for standard genome sequencing and annotation.</title>
        <authorList>
            <consortium name="The Broad Institute Genomics Platform"/>
            <consortium name="The Broad Institute Genome Sequencing Center for Infectious Disease"/>
            <person name="Wu L."/>
            <person name="Ma J."/>
        </authorList>
    </citation>
    <scope>NUCLEOTIDE SEQUENCE [LARGE SCALE GENOMIC DNA]</scope>
    <source>
        <strain evidence="6">CGMCC 4.7349</strain>
    </source>
</reference>
<organism evidence="5 6">
    <name type="scientific">Streptomyces lasiicapitis</name>
    <dbReference type="NCBI Taxonomy" id="1923961"/>
    <lineage>
        <taxon>Bacteria</taxon>
        <taxon>Bacillati</taxon>
        <taxon>Actinomycetota</taxon>
        <taxon>Actinomycetes</taxon>
        <taxon>Kitasatosporales</taxon>
        <taxon>Streptomycetaceae</taxon>
        <taxon>Streptomyces</taxon>
    </lineage>
</organism>
<dbReference type="Pfam" id="PF14361">
    <property type="entry name" value="RsbRD_N"/>
    <property type="match status" value="1"/>
</dbReference>
<protein>
    <submittedName>
        <fullName evidence="5">ABC transporter substrate-binding protein</fullName>
    </submittedName>
</protein>
<dbReference type="PANTHER" id="PTHR33744">
    <property type="entry name" value="CARBOHYDRATE DIACID REGULATOR"/>
    <property type="match status" value="1"/>
</dbReference>
<sequence>MTGTGQLRLRRPWVARLGPQDDVDVEGAASPRAVVEDAVARVGADPVRWAIELSSVVVRRIVDEVPALGGSPGAVEMLRRGNEATTLRALFTLAEGPAAAPPVGEATLEGIREFVHRAIPLEQVLQGVRIGHAATTEAFLRACAELVDPEAAVDEVTAISRELFSYVDDLSDAMIRTYLVEYEVWSTSAAAARADIVRSLLGDAATPDVGEASQALGYDLRRTHEAVVVWSDSPHGSSTLQAAAIEALRARGASTTLVVPVASGRLWAWGTVPPDGSRRTGSWETVTEALSRQQVHAAFGTPGSGVAGFRRSHREAERGERFERLRREAGRVARRATAYADVAAVALLAADLDAAGDFVRRELGALCARSAPMEALRTTLYHYIGAERSLVDVARRLHVARGTVTYRVKRAQEVLGHDLDDRRFSLHTALALAEELGDAVLVPRDAER</sequence>
<keyword evidence="6" id="KW-1185">Reference proteome</keyword>
<feature type="domain" description="RsbT co-antagonist protein RsbRD N-terminal" evidence="3">
    <location>
        <begin position="52"/>
        <end position="193"/>
    </location>
</feature>
<evidence type="ECO:0000256" key="1">
    <source>
        <dbReference type="ARBA" id="ARBA00006754"/>
    </source>
</evidence>
<feature type="domain" description="PucR C-terminal helix-turn-helix" evidence="2">
    <location>
        <begin position="376"/>
        <end position="431"/>
    </location>
</feature>
<dbReference type="RefSeq" id="WP_189174627.1">
    <property type="nucleotide sequence ID" value="NZ_BMNG01000007.1"/>
</dbReference>
<dbReference type="InterPro" id="IPR051448">
    <property type="entry name" value="CdaR-like_regulators"/>
</dbReference>
<gene>
    <name evidence="5" type="ORF">GCM10012286_34740</name>
</gene>
<evidence type="ECO:0000313" key="5">
    <source>
        <dbReference type="EMBL" id="GGO45661.1"/>
    </source>
</evidence>
<dbReference type="InterPro" id="IPR042070">
    <property type="entry name" value="PucR_C-HTH_sf"/>
</dbReference>
<comment type="caution">
    <text evidence="5">The sequence shown here is derived from an EMBL/GenBank/DDBJ whole genome shotgun (WGS) entry which is preliminary data.</text>
</comment>
<dbReference type="Proteomes" id="UP000656881">
    <property type="component" value="Unassembled WGS sequence"/>
</dbReference>
<dbReference type="InterPro" id="IPR041522">
    <property type="entry name" value="CdaR_GGDEF"/>
</dbReference>
<name>A0ABQ2M1H4_9ACTN</name>
<feature type="domain" description="CdaR GGDEF-like" evidence="4">
    <location>
        <begin position="203"/>
        <end position="318"/>
    </location>
</feature>
<dbReference type="InterPro" id="IPR025751">
    <property type="entry name" value="RsbRD_N_dom"/>
</dbReference>